<feature type="region of interest" description="Disordered" evidence="5">
    <location>
        <begin position="645"/>
        <end position="686"/>
    </location>
</feature>
<dbReference type="EMBL" id="BLLK01000020">
    <property type="protein sequence ID" value="GFH44950.1"/>
    <property type="molecule type" value="Genomic_DNA"/>
</dbReference>
<comment type="caution">
    <text evidence="6">The sequence shown here is derived from an EMBL/GenBank/DDBJ whole genome shotgun (WGS) entry which is preliminary data.</text>
</comment>
<evidence type="ECO:0000256" key="3">
    <source>
        <dbReference type="ARBA" id="ARBA00022737"/>
    </source>
</evidence>
<feature type="compositionally biased region" description="Polar residues" evidence="5">
    <location>
        <begin position="428"/>
        <end position="455"/>
    </location>
</feature>
<dbReference type="InterPro" id="IPR051185">
    <property type="entry name" value="ASPM"/>
</dbReference>
<feature type="compositionally biased region" description="Polar residues" evidence="5">
    <location>
        <begin position="24"/>
        <end position="42"/>
    </location>
</feature>
<feature type="region of interest" description="Disordered" evidence="5">
    <location>
        <begin position="412"/>
        <end position="494"/>
    </location>
</feature>
<keyword evidence="4" id="KW-0112">Calmodulin-binding</keyword>
<sequence length="948" mass="108862">MRRNVPQYFPSRSEGGREYMPSPMVSQQYRHQTRTAQYNMKTPSDHQRSQRPTYTSTTASSIHGSIASHTTSSEKRRPLLNKFVMSKERSPISEQEDIRKASKRKSKPKKTRLNMSPVRNRERRHIDTEQKEKGSLLAHADDWTVVSNKGIQVYPFQQQQRFNNVKCPPVHAPLTSDSEFIHHVPLVTPCNDDSIQDNAFFPSNTMENAPQQQTVQDFDSFHKFDTMDESTVGTGISRKHLLRDRANAFLEYASSVEKQYKQSATKNTSPVKMLIRGKKKNRSRSNKGNNGDSNGSSSGSNSGSNSSDLGEQRVSNRMKKYEPLDKSQMIGNDLSPIAKINTKKFSQKENDNTTGKKLYSNQGKKYGHYTLSNESMSKEQYMKSQKVMDATSDGSSRFLTSGILSIPFESQSLEKSTNEVKRGRSFTKKQTSNEEQAGNINNKNIQLPYSTQKSKPSPPFSNGKKHSQLPTSTQKSKPPLHSSSSSAQQKTNSVNYANYSELIEQRRREGNESHDFMSPLMNKGKFECDSKTPTRHFQRGLGTSHDMMSPLVLQTSEAYRIEKSMISRSSQDGEKEGTQANETSVKSTSVQNTSCTLSDQVRHYRNENALFYASWDQPSPIKPAGSFAIFDDSQMDDYLLRRSSRKVESAESKQEEVIQAKNKSISIHSKPANDNDPEEYSNKEEEEEGDEFLKIVAAIVIQTFFRRHLAYKKTMVRYAAVLTIQNFLHGILERKRSRKRALQQAAFQFYDLAAVQIQKTWRGWWVRDCINVESYCATSIQRVFRSYIARKKYEACICNIILLQRATRSFLQNREKEWMHNAASDIQSRWRAYSTRNTYCKTIDSIITIQRFIRERIEVKRQQRLHILRSALQRSEPHTNRNLMNNVPSSQSLRTVKAGWKNRKSKHSIKTHDSDKKGRKLKTLNLNSGDLIRKWKERKLASQRMAEI</sequence>
<accession>A0AAD3CGZ1</accession>
<feature type="region of interest" description="Disordered" evidence="5">
    <location>
        <begin position="1"/>
        <end position="132"/>
    </location>
</feature>
<organism evidence="6 7">
    <name type="scientific">Chaetoceros tenuissimus</name>
    <dbReference type="NCBI Taxonomy" id="426638"/>
    <lineage>
        <taxon>Eukaryota</taxon>
        <taxon>Sar</taxon>
        <taxon>Stramenopiles</taxon>
        <taxon>Ochrophyta</taxon>
        <taxon>Bacillariophyta</taxon>
        <taxon>Coscinodiscophyceae</taxon>
        <taxon>Chaetocerotophycidae</taxon>
        <taxon>Chaetocerotales</taxon>
        <taxon>Chaetocerotaceae</taxon>
        <taxon>Chaetoceros</taxon>
    </lineage>
</organism>
<feature type="compositionally biased region" description="Basic residues" evidence="5">
    <location>
        <begin position="900"/>
        <end position="909"/>
    </location>
</feature>
<feature type="compositionally biased region" description="Acidic residues" evidence="5">
    <location>
        <begin position="675"/>
        <end position="686"/>
    </location>
</feature>
<keyword evidence="7" id="KW-1185">Reference proteome</keyword>
<dbReference type="Pfam" id="PF00612">
    <property type="entry name" value="IQ"/>
    <property type="match status" value="3"/>
</dbReference>
<dbReference type="PANTHER" id="PTHR22706">
    <property type="entry name" value="ASSEMBLY FACTOR FOR SPINDLE MICROTUBULES"/>
    <property type="match status" value="1"/>
</dbReference>
<feature type="compositionally biased region" description="Low complexity" evidence="5">
    <location>
        <begin position="286"/>
        <end position="308"/>
    </location>
</feature>
<dbReference type="SUPFAM" id="SSF52540">
    <property type="entry name" value="P-loop containing nucleoside triphosphate hydrolases"/>
    <property type="match status" value="2"/>
</dbReference>
<feature type="compositionally biased region" description="Polar residues" evidence="5">
    <location>
        <begin position="50"/>
        <end position="71"/>
    </location>
</feature>
<comment type="subcellular location">
    <subcellularLocation>
        <location evidence="1">Cytoplasm</location>
    </subcellularLocation>
</comment>
<dbReference type="GO" id="GO:0007051">
    <property type="term" value="P:spindle organization"/>
    <property type="evidence" value="ECO:0007669"/>
    <property type="project" value="TreeGrafter"/>
</dbReference>
<feature type="compositionally biased region" description="Polar residues" evidence="5">
    <location>
        <begin position="578"/>
        <end position="594"/>
    </location>
</feature>
<dbReference type="GO" id="GO:0000922">
    <property type="term" value="C:spindle pole"/>
    <property type="evidence" value="ECO:0007669"/>
    <property type="project" value="TreeGrafter"/>
</dbReference>
<dbReference type="SMART" id="SM00015">
    <property type="entry name" value="IQ"/>
    <property type="match status" value="5"/>
</dbReference>
<evidence type="ECO:0000256" key="4">
    <source>
        <dbReference type="ARBA" id="ARBA00022860"/>
    </source>
</evidence>
<feature type="region of interest" description="Disordered" evidence="5">
    <location>
        <begin position="894"/>
        <end position="918"/>
    </location>
</feature>
<dbReference type="PANTHER" id="PTHR22706:SF1">
    <property type="entry name" value="ASSEMBLY FACTOR FOR SPINDLE MICROTUBULES"/>
    <property type="match status" value="1"/>
</dbReference>
<feature type="region of interest" description="Disordered" evidence="5">
    <location>
        <begin position="257"/>
        <end position="313"/>
    </location>
</feature>
<feature type="compositionally biased region" description="Basic residues" evidence="5">
    <location>
        <begin position="101"/>
        <end position="112"/>
    </location>
</feature>
<dbReference type="InterPro" id="IPR000048">
    <property type="entry name" value="IQ_motif_EF-hand-BS"/>
</dbReference>
<dbReference type="AlphaFoldDB" id="A0AAD3CGZ1"/>
<gene>
    <name evidence="6" type="ORF">CTEN210_01424</name>
</gene>
<name>A0AAD3CGZ1_9STRA</name>
<keyword evidence="2" id="KW-0963">Cytoplasm</keyword>
<feature type="region of interest" description="Disordered" evidence="5">
    <location>
        <begin position="341"/>
        <end position="360"/>
    </location>
</feature>
<dbReference type="GO" id="GO:0051295">
    <property type="term" value="P:establishment of meiotic spindle localization"/>
    <property type="evidence" value="ECO:0007669"/>
    <property type="project" value="TreeGrafter"/>
</dbReference>
<keyword evidence="3" id="KW-0677">Repeat</keyword>
<reference evidence="6 7" key="1">
    <citation type="journal article" date="2021" name="Sci. Rep.">
        <title>The genome of the diatom Chaetoceros tenuissimus carries an ancient integrated fragment of an extant virus.</title>
        <authorList>
            <person name="Hongo Y."/>
            <person name="Kimura K."/>
            <person name="Takaki Y."/>
            <person name="Yoshida Y."/>
            <person name="Baba S."/>
            <person name="Kobayashi G."/>
            <person name="Nagasaki K."/>
            <person name="Hano T."/>
            <person name="Tomaru Y."/>
        </authorList>
    </citation>
    <scope>NUCLEOTIDE SEQUENCE [LARGE SCALE GENOMIC DNA]</scope>
    <source>
        <strain evidence="6 7">NIES-3715</strain>
    </source>
</reference>
<dbReference type="GO" id="GO:0000278">
    <property type="term" value="P:mitotic cell cycle"/>
    <property type="evidence" value="ECO:0007669"/>
    <property type="project" value="TreeGrafter"/>
</dbReference>
<proteinExistence type="predicted"/>
<evidence type="ECO:0000313" key="7">
    <source>
        <dbReference type="Proteomes" id="UP001054902"/>
    </source>
</evidence>
<dbReference type="GO" id="GO:0005737">
    <property type="term" value="C:cytoplasm"/>
    <property type="evidence" value="ECO:0007669"/>
    <property type="project" value="UniProtKB-SubCell"/>
</dbReference>
<feature type="compositionally biased region" description="Basic and acidic residues" evidence="5">
    <location>
        <begin position="85"/>
        <end position="100"/>
    </location>
</feature>
<dbReference type="Gene3D" id="1.20.5.190">
    <property type="match status" value="3"/>
</dbReference>
<dbReference type="PROSITE" id="PS50096">
    <property type="entry name" value="IQ"/>
    <property type="match status" value="3"/>
</dbReference>
<protein>
    <submittedName>
        <fullName evidence="6">Uncharacterized protein</fullName>
    </submittedName>
</protein>
<feature type="compositionally biased region" description="Polar residues" evidence="5">
    <location>
        <begin position="261"/>
        <end position="270"/>
    </location>
</feature>
<evidence type="ECO:0000256" key="2">
    <source>
        <dbReference type="ARBA" id="ARBA00022490"/>
    </source>
</evidence>
<feature type="compositionally biased region" description="Basic and acidic residues" evidence="5">
    <location>
        <begin position="566"/>
        <end position="577"/>
    </location>
</feature>
<feature type="region of interest" description="Disordered" evidence="5">
    <location>
        <begin position="566"/>
        <end position="594"/>
    </location>
</feature>
<dbReference type="GO" id="GO:0005516">
    <property type="term" value="F:calmodulin binding"/>
    <property type="evidence" value="ECO:0007669"/>
    <property type="project" value="UniProtKB-KW"/>
</dbReference>
<dbReference type="InterPro" id="IPR027417">
    <property type="entry name" value="P-loop_NTPase"/>
</dbReference>
<evidence type="ECO:0000256" key="5">
    <source>
        <dbReference type="SAM" id="MobiDB-lite"/>
    </source>
</evidence>
<evidence type="ECO:0000313" key="6">
    <source>
        <dbReference type="EMBL" id="GFH44950.1"/>
    </source>
</evidence>
<dbReference type="Proteomes" id="UP001054902">
    <property type="component" value="Unassembled WGS sequence"/>
</dbReference>
<evidence type="ECO:0000256" key="1">
    <source>
        <dbReference type="ARBA" id="ARBA00004496"/>
    </source>
</evidence>
<feature type="compositionally biased region" description="Basic and acidic residues" evidence="5">
    <location>
        <begin position="645"/>
        <end position="658"/>
    </location>
</feature>
<feature type="compositionally biased region" description="Basic residues" evidence="5">
    <location>
        <begin position="275"/>
        <end position="285"/>
    </location>
</feature>